<proteinExistence type="predicted"/>
<reference evidence="2" key="1">
    <citation type="submission" date="2020-08" db="EMBL/GenBank/DDBJ databases">
        <title>Multicomponent nature underlies the extraordinary mechanical properties of spider dragline silk.</title>
        <authorList>
            <person name="Kono N."/>
            <person name="Nakamura H."/>
            <person name="Mori M."/>
            <person name="Yoshida Y."/>
            <person name="Ohtoshi R."/>
            <person name="Malay A.D."/>
            <person name="Moran D.A.P."/>
            <person name="Tomita M."/>
            <person name="Numata K."/>
            <person name="Arakawa K."/>
        </authorList>
    </citation>
    <scope>NUCLEOTIDE SEQUENCE</scope>
</reference>
<accession>A0A8X6TXX4</accession>
<evidence type="ECO:0000256" key="1">
    <source>
        <dbReference type="SAM" id="MobiDB-lite"/>
    </source>
</evidence>
<evidence type="ECO:0000313" key="3">
    <source>
        <dbReference type="Proteomes" id="UP000887013"/>
    </source>
</evidence>
<gene>
    <name evidence="2" type="ORF">NPIL_677521</name>
</gene>
<keyword evidence="3" id="KW-1185">Reference proteome</keyword>
<dbReference type="AlphaFoldDB" id="A0A8X6TXX4"/>
<dbReference type="OrthoDB" id="30195at2759"/>
<name>A0A8X6TXX4_NEPPI</name>
<dbReference type="EMBL" id="BMAW01116069">
    <property type="protein sequence ID" value="GFT68961.1"/>
    <property type="molecule type" value="Genomic_DNA"/>
</dbReference>
<sequence length="177" mass="20435">MEYPKETVEDNKKNESESRQLEQICQENTPGDQEGALSLYAMLCGSWNRNVEFRLLNRKINQSVLHIISRWRQNYKYLSFRMSVVTRDGLLHLFEHSLNGHLLKNILKALNLGKTPKTVAEEPTLKSDSMVHLLLQGLQSKDKEMLNTVFHLGGIIWKFKLTQIKVKANISITTENP</sequence>
<protein>
    <submittedName>
        <fullName evidence="2">Uncharacterized protein</fullName>
    </submittedName>
</protein>
<evidence type="ECO:0000313" key="2">
    <source>
        <dbReference type="EMBL" id="GFT68961.1"/>
    </source>
</evidence>
<organism evidence="2 3">
    <name type="scientific">Nephila pilipes</name>
    <name type="common">Giant wood spider</name>
    <name type="synonym">Nephila maculata</name>
    <dbReference type="NCBI Taxonomy" id="299642"/>
    <lineage>
        <taxon>Eukaryota</taxon>
        <taxon>Metazoa</taxon>
        <taxon>Ecdysozoa</taxon>
        <taxon>Arthropoda</taxon>
        <taxon>Chelicerata</taxon>
        <taxon>Arachnida</taxon>
        <taxon>Araneae</taxon>
        <taxon>Araneomorphae</taxon>
        <taxon>Entelegynae</taxon>
        <taxon>Araneoidea</taxon>
        <taxon>Nephilidae</taxon>
        <taxon>Nephila</taxon>
    </lineage>
</organism>
<feature type="region of interest" description="Disordered" evidence="1">
    <location>
        <begin position="1"/>
        <end position="20"/>
    </location>
</feature>
<dbReference type="Proteomes" id="UP000887013">
    <property type="component" value="Unassembled WGS sequence"/>
</dbReference>
<comment type="caution">
    <text evidence="2">The sequence shown here is derived from an EMBL/GenBank/DDBJ whole genome shotgun (WGS) entry which is preliminary data.</text>
</comment>